<sequence>MDTLRVGVLEEPPRDGVPGLVVGDGFLLLRAENARFLFQSGDDAFDGLLEVLLGHTVALVPRRDESGLVADIVDVGAGEARGECGELIGETFNVLLGLNRFEVNLEDLGATLNIRSVDGNVTIEAAGTHQRRVQDVRPVGAGQDDHVLAGSKTVHLDQELVERTLALIVATELPALAARLADRVDFVHEDDARRVLLRRRKQVPHTRRANAYKHLDEFGTGDAQEGDAGFARRRLGQECLARAGRPGEDGARRDLCAELLVRARVLEELDKLHDLLLRLIHPCHVLELDLHVRLLVEHLRLGLADPKDPLRSTTGAGAPGHVEHHSHKQQGRREMQQGVEHADLVAFPLKRIDRPDAEDICDKAGPRSAVGRDRRGLRPQVHAHLGPVHDYQLLHQALVQERVAEVLPCDLTRVLPLAHHTPQEPRPECHGKDGVVANPYFRYVLAVAAAAAVAA</sequence>
<organism evidence="2 3">
    <name type="scientific">Jimgerdemannia flammicorona</name>
    <dbReference type="NCBI Taxonomy" id="994334"/>
    <lineage>
        <taxon>Eukaryota</taxon>
        <taxon>Fungi</taxon>
        <taxon>Fungi incertae sedis</taxon>
        <taxon>Mucoromycota</taxon>
        <taxon>Mucoromycotina</taxon>
        <taxon>Endogonomycetes</taxon>
        <taxon>Endogonales</taxon>
        <taxon>Endogonaceae</taxon>
        <taxon>Jimgerdemannia</taxon>
    </lineage>
</organism>
<dbReference type="Proteomes" id="UP000274822">
    <property type="component" value="Unassembled WGS sequence"/>
</dbReference>
<keyword evidence="3" id="KW-1185">Reference proteome</keyword>
<comment type="caution">
    <text evidence="2">The sequence shown here is derived from an EMBL/GenBank/DDBJ whole genome shotgun (WGS) entry which is preliminary data.</text>
</comment>
<accession>A0A433QSM4</accession>
<name>A0A433QSM4_9FUNG</name>
<proteinExistence type="predicted"/>
<dbReference type="EMBL" id="RBNJ01001774">
    <property type="protein sequence ID" value="RUS32783.1"/>
    <property type="molecule type" value="Genomic_DNA"/>
</dbReference>
<evidence type="ECO:0000256" key="1">
    <source>
        <dbReference type="SAM" id="MobiDB-lite"/>
    </source>
</evidence>
<protein>
    <submittedName>
        <fullName evidence="2">Uncharacterized protein</fullName>
    </submittedName>
</protein>
<dbReference type="AlphaFoldDB" id="A0A433QSM4"/>
<feature type="region of interest" description="Disordered" evidence="1">
    <location>
        <begin position="306"/>
        <end position="333"/>
    </location>
</feature>
<evidence type="ECO:0000313" key="2">
    <source>
        <dbReference type="EMBL" id="RUS32783.1"/>
    </source>
</evidence>
<gene>
    <name evidence="2" type="ORF">BC938DRAFT_474303</name>
</gene>
<evidence type="ECO:0000313" key="3">
    <source>
        <dbReference type="Proteomes" id="UP000274822"/>
    </source>
</evidence>
<reference evidence="2 3" key="1">
    <citation type="journal article" date="2018" name="New Phytol.">
        <title>Phylogenomics of Endogonaceae and evolution of mycorrhizas within Mucoromycota.</title>
        <authorList>
            <person name="Chang Y."/>
            <person name="Desiro A."/>
            <person name="Na H."/>
            <person name="Sandor L."/>
            <person name="Lipzen A."/>
            <person name="Clum A."/>
            <person name="Barry K."/>
            <person name="Grigoriev I.V."/>
            <person name="Martin F.M."/>
            <person name="Stajich J.E."/>
            <person name="Smith M.E."/>
            <person name="Bonito G."/>
            <person name="Spatafora J.W."/>
        </authorList>
    </citation>
    <scope>NUCLEOTIDE SEQUENCE [LARGE SCALE GENOMIC DNA]</scope>
    <source>
        <strain evidence="2 3">AD002</strain>
    </source>
</reference>